<accession>A0ABU6QJH9</accession>
<feature type="region of interest" description="Disordered" evidence="1">
    <location>
        <begin position="245"/>
        <end position="267"/>
    </location>
</feature>
<evidence type="ECO:0000313" key="2">
    <source>
        <dbReference type="EMBL" id="MED6111672.1"/>
    </source>
</evidence>
<comment type="caution">
    <text evidence="2">The sequence shown here is derived from an EMBL/GenBank/DDBJ whole genome shotgun (WGS) entry which is preliminary data.</text>
</comment>
<dbReference type="Proteomes" id="UP001341840">
    <property type="component" value="Unassembled WGS sequence"/>
</dbReference>
<organism evidence="2 3">
    <name type="scientific">Stylosanthes scabra</name>
    <dbReference type="NCBI Taxonomy" id="79078"/>
    <lineage>
        <taxon>Eukaryota</taxon>
        <taxon>Viridiplantae</taxon>
        <taxon>Streptophyta</taxon>
        <taxon>Embryophyta</taxon>
        <taxon>Tracheophyta</taxon>
        <taxon>Spermatophyta</taxon>
        <taxon>Magnoliopsida</taxon>
        <taxon>eudicotyledons</taxon>
        <taxon>Gunneridae</taxon>
        <taxon>Pentapetalae</taxon>
        <taxon>rosids</taxon>
        <taxon>fabids</taxon>
        <taxon>Fabales</taxon>
        <taxon>Fabaceae</taxon>
        <taxon>Papilionoideae</taxon>
        <taxon>50 kb inversion clade</taxon>
        <taxon>dalbergioids sensu lato</taxon>
        <taxon>Dalbergieae</taxon>
        <taxon>Pterocarpus clade</taxon>
        <taxon>Stylosanthes</taxon>
    </lineage>
</organism>
<dbReference type="EMBL" id="JASCZI010000416">
    <property type="protein sequence ID" value="MED6111672.1"/>
    <property type="molecule type" value="Genomic_DNA"/>
</dbReference>
<protein>
    <submittedName>
        <fullName evidence="2">Uncharacterized protein</fullName>
    </submittedName>
</protein>
<sequence>MKGKSRKAGIGLELRAFLTQYTRVNERKHDRVRLQQAKFGAEVAKESAGNEKIAKKSLKAKSRAYAYAPKEPMRTHCHALGDIWIGVNSATLWWLVSFRENDPSPVLGIIKLGCISVELEKELAATKDQVDVLTAERDSALAAPLFKAKIDSLTEELRLAEGKKKVESFTRSLEQKHTMLDEAEAATGHWREEWKALALETGKMVQETFDILMDQVFHLNLAFDYSMIILDTRWDPKANRIYNPKAEARSTRSPRQRTSQNMWPRAT</sequence>
<proteinExistence type="predicted"/>
<gene>
    <name evidence="2" type="ORF">PIB30_054488</name>
</gene>
<feature type="compositionally biased region" description="Low complexity" evidence="1">
    <location>
        <begin position="251"/>
        <end position="260"/>
    </location>
</feature>
<evidence type="ECO:0000313" key="3">
    <source>
        <dbReference type="Proteomes" id="UP001341840"/>
    </source>
</evidence>
<reference evidence="2 3" key="1">
    <citation type="journal article" date="2023" name="Plants (Basel)">
        <title>Bridging the Gap: Combining Genomics and Transcriptomics Approaches to Understand Stylosanthes scabra, an Orphan Legume from the Brazilian Caatinga.</title>
        <authorList>
            <person name="Ferreira-Neto J.R.C."/>
            <person name="da Silva M.D."/>
            <person name="Binneck E."/>
            <person name="de Melo N.F."/>
            <person name="da Silva R.H."/>
            <person name="de Melo A.L.T.M."/>
            <person name="Pandolfi V."/>
            <person name="Bustamante F.O."/>
            <person name="Brasileiro-Vidal A.C."/>
            <person name="Benko-Iseppon A.M."/>
        </authorList>
    </citation>
    <scope>NUCLEOTIDE SEQUENCE [LARGE SCALE GENOMIC DNA]</scope>
    <source>
        <tissue evidence="2">Leaves</tissue>
    </source>
</reference>
<evidence type="ECO:0000256" key="1">
    <source>
        <dbReference type="SAM" id="MobiDB-lite"/>
    </source>
</evidence>
<name>A0ABU6QJH9_9FABA</name>
<keyword evidence="3" id="KW-1185">Reference proteome</keyword>